<evidence type="ECO:0000313" key="6">
    <source>
        <dbReference type="Proteomes" id="UP001164459"/>
    </source>
</evidence>
<keyword evidence="6" id="KW-1185">Reference proteome</keyword>
<dbReference type="PRINTS" id="PR00598">
    <property type="entry name" value="HTHMARR"/>
</dbReference>
<keyword evidence="1" id="KW-0805">Transcription regulation</keyword>
<dbReference type="Gene3D" id="1.10.10.10">
    <property type="entry name" value="Winged helix-like DNA-binding domain superfamily/Winged helix DNA-binding domain"/>
    <property type="match status" value="1"/>
</dbReference>
<name>A0ABY7H974_9BACT</name>
<protein>
    <submittedName>
        <fullName evidence="5">MarR family transcriptional regulator</fullName>
    </submittedName>
</protein>
<evidence type="ECO:0000256" key="1">
    <source>
        <dbReference type="ARBA" id="ARBA00023015"/>
    </source>
</evidence>
<keyword evidence="2" id="KW-0238">DNA-binding</keyword>
<keyword evidence="3" id="KW-0804">Transcription</keyword>
<feature type="domain" description="HTH marR-type" evidence="4">
    <location>
        <begin position="33"/>
        <end position="168"/>
    </location>
</feature>
<evidence type="ECO:0000256" key="2">
    <source>
        <dbReference type="ARBA" id="ARBA00023125"/>
    </source>
</evidence>
<dbReference type="SUPFAM" id="SSF46785">
    <property type="entry name" value="Winged helix' DNA-binding domain"/>
    <property type="match status" value="1"/>
</dbReference>
<evidence type="ECO:0000256" key="3">
    <source>
        <dbReference type="ARBA" id="ARBA00023163"/>
    </source>
</evidence>
<reference evidence="5" key="1">
    <citation type="submission" date="2022-11" db="EMBL/GenBank/DDBJ databases">
        <title>Minimal conservation of predation-associated metabolite biosynthetic gene clusters underscores biosynthetic potential of Myxococcota including descriptions for ten novel species: Archangium lansinium sp. nov., Myxococcus landrumus sp. nov., Nannocystis bai.</title>
        <authorList>
            <person name="Ahearne A."/>
            <person name="Stevens C."/>
            <person name="Dowd S."/>
        </authorList>
    </citation>
    <scope>NUCLEOTIDE SEQUENCE</scope>
    <source>
        <strain evidence="5">Fl3</strain>
    </source>
</reference>
<dbReference type="PANTHER" id="PTHR42756">
    <property type="entry name" value="TRANSCRIPTIONAL REGULATOR, MARR"/>
    <property type="match status" value="1"/>
</dbReference>
<dbReference type="InterPro" id="IPR000835">
    <property type="entry name" value="HTH_MarR-typ"/>
</dbReference>
<proteinExistence type="predicted"/>
<dbReference type="Proteomes" id="UP001164459">
    <property type="component" value="Chromosome"/>
</dbReference>
<evidence type="ECO:0000259" key="4">
    <source>
        <dbReference type="PROSITE" id="PS50995"/>
    </source>
</evidence>
<dbReference type="Pfam" id="PF12802">
    <property type="entry name" value="MarR_2"/>
    <property type="match status" value="1"/>
</dbReference>
<dbReference type="PROSITE" id="PS50995">
    <property type="entry name" value="HTH_MARR_2"/>
    <property type="match status" value="1"/>
</dbReference>
<evidence type="ECO:0000313" key="5">
    <source>
        <dbReference type="EMBL" id="WAS95791.1"/>
    </source>
</evidence>
<gene>
    <name evidence="5" type="ORF">O0S08_06475</name>
</gene>
<dbReference type="RefSeq" id="WP_269038135.1">
    <property type="nucleotide sequence ID" value="NZ_CP114040.1"/>
</dbReference>
<organism evidence="5 6">
    <name type="scientific">Nannocystis punicea</name>
    <dbReference type="NCBI Taxonomy" id="2995304"/>
    <lineage>
        <taxon>Bacteria</taxon>
        <taxon>Pseudomonadati</taxon>
        <taxon>Myxococcota</taxon>
        <taxon>Polyangia</taxon>
        <taxon>Nannocystales</taxon>
        <taxon>Nannocystaceae</taxon>
        <taxon>Nannocystis</taxon>
    </lineage>
</organism>
<dbReference type="PANTHER" id="PTHR42756:SF1">
    <property type="entry name" value="TRANSCRIPTIONAL REPRESSOR OF EMRAB OPERON"/>
    <property type="match status" value="1"/>
</dbReference>
<dbReference type="InterPro" id="IPR036388">
    <property type="entry name" value="WH-like_DNA-bd_sf"/>
</dbReference>
<dbReference type="InterPro" id="IPR036390">
    <property type="entry name" value="WH_DNA-bd_sf"/>
</dbReference>
<dbReference type="SMART" id="SM00347">
    <property type="entry name" value="HTH_MARR"/>
    <property type="match status" value="1"/>
</dbReference>
<dbReference type="EMBL" id="CP114040">
    <property type="protein sequence ID" value="WAS95791.1"/>
    <property type="molecule type" value="Genomic_DNA"/>
</dbReference>
<sequence length="174" mass="18925">MPKRSSSVGAELDVVDQLLQDWRRERPELDASAMAVVGRILHLGRLLEAGANERLRAAGISYTDLDVLATLRRSGAPYRLTPTALRKSVLLTSGAMTACLNRLEERGLLVRRAEDGDRRSLAAALTAAGIRLIDKAIVTRFEQAEEAVAGLSAAERAELARLLRKLRLQMSAPG</sequence>
<accession>A0ABY7H974</accession>